<name>A0AAD7IHN7_9AGAR</name>
<accession>A0AAD7IHN7</accession>
<evidence type="ECO:0000256" key="1">
    <source>
        <dbReference type="SAM" id="MobiDB-lite"/>
    </source>
</evidence>
<feature type="compositionally biased region" description="Basic and acidic residues" evidence="1">
    <location>
        <begin position="117"/>
        <end position="129"/>
    </location>
</feature>
<proteinExistence type="predicted"/>
<evidence type="ECO:0000313" key="2">
    <source>
        <dbReference type="EMBL" id="KAJ7743375.1"/>
    </source>
</evidence>
<keyword evidence="3" id="KW-1185">Reference proteome</keyword>
<evidence type="ECO:0000313" key="3">
    <source>
        <dbReference type="Proteomes" id="UP001215598"/>
    </source>
</evidence>
<organism evidence="2 3">
    <name type="scientific">Mycena metata</name>
    <dbReference type="NCBI Taxonomy" id="1033252"/>
    <lineage>
        <taxon>Eukaryota</taxon>
        <taxon>Fungi</taxon>
        <taxon>Dikarya</taxon>
        <taxon>Basidiomycota</taxon>
        <taxon>Agaricomycotina</taxon>
        <taxon>Agaricomycetes</taxon>
        <taxon>Agaricomycetidae</taxon>
        <taxon>Agaricales</taxon>
        <taxon>Marasmiineae</taxon>
        <taxon>Mycenaceae</taxon>
        <taxon>Mycena</taxon>
    </lineage>
</organism>
<reference evidence="2" key="1">
    <citation type="submission" date="2023-03" db="EMBL/GenBank/DDBJ databases">
        <title>Massive genome expansion in bonnet fungi (Mycena s.s.) driven by repeated elements and novel gene families across ecological guilds.</title>
        <authorList>
            <consortium name="Lawrence Berkeley National Laboratory"/>
            <person name="Harder C.B."/>
            <person name="Miyauchi S."/>
            <person name="Viragh M."/>
            <person name="Kuo A."/>
            <person name="Thoen E."/>
            <person name="Andreopoulos B."/>
            <person name="Lu D."/>
            <person name="Skrede I."/>
            <person name="Drula E."/>
            <person name="Henrissat B."/>
            <person name="Morin E."/>
            <person name="Kohler A."/>
            <person name="Barry K."/>
            <person name="LaButti K."/>
            <person name="Morin E."/>
            <person name="Salamov A."/>
            <person name="Lipzen A."/>
            <person name="Mereny Z."/>
            <person name="Hegedus B."/>
            <person name="Baldrian P."/>
            <person name="Stursova M."/>
            <person name="Weitz H."/>
            <person name="Taylor A."/>
            <person name="Grigoriev I.V."/>
            <person name="Nagy L.G."/>
            <person name="Martin F."/>
            <person name="Kauserud H."/>
        </authorList>
    </citation>
    <scope>NUCLEOTIDE SEQUENCE</scope>
    <source>
        <strain evidence="2">CBHHK182m</strain>
    </source>
</reference>
<sequence>MSLLPTQKARITPGLLDLSTRMKHRPQKAPITPGLLDLSTRRPQARQNNLKIRHQTEVGGWGVGGQVFVISLLTAQKAPITPGLLDLSTRKKHRPQRSEGRSGARNIFFDGGDVGDTVEHRDGGGDGERVSGTAVGHSIQLVDGVGHLP</sequence>
<comment type="caution">
    <text evidence="2">The sequence shown here is derived from an EMBL/GenBank/DDBJ whole genome shotgun (WGS) entry which is preliminary data.</text>
</comment>
<dbReference type="AlphaFoldDB" id="A0AAD7IHN7"/>
<protein>
    <submittedName>
        <fullName evidence="2">Uncharacterized protein</fullName>
    </submittedName>
</protein>
<dbReference type="EMBL" id="JARKIB010000091">
    <property type="protein sequence ID" value="KAJ7743375.1"/>
    <property type="molecule type" value="Genomic_DNA"/>
</dbReference>
<feature type="region of interest" description="Disordered" evidence="1">
    <location>
        <begin position="89"/>
        <end position="136"/>
    </location>
</feature>
<gene>
    <name evidence="2" type="ORF">B0H16DRAFT_1463705</name>
</gene>
<dbReference type="Proteomes" id="UP001215598">
    <property type="component" value="Unassembled WGS sequence"/>
</dbReference>